<feature type="domain" description="Major facilitator superfamily (MFS) profile" evidence="7">
    <location>
        <begin position="22"/>
        <end position="135"/>
    </location>
</feature>
<dbReference type="InterPro" id="IPR036259">
    <property type="entry name" value="MFS_trans_sf"/>
</dbReference>
<dbReference type="InterPro" id="IPR011701">
    <property type="entry name" value="MFS"/>
</dbReference>
<comment type="caution">
    <text evidence="8">The sequence shown here is derived from an EMBL/GenBank/DDBJ whole genome shotgun (WGS) entry which is preliminary data.</text>
</comment>
<evidence type="ECO:0000256" key="6">
    <source>
        <dbReference type="SAM" id="Phobius"/>
    </source>
</evidence>
<keyword evidence="4 6" id="KW-1133">Transmembrane helix</keyword>
<feature type="transmembrane region" description="Helical" evidence="6">
    <location>
        <begin position="88"/>
        <end position="105"/>
    </location>
</feature>
<dbReference type="Pfam" id="PF07690">
    <property type="entry name" value="MFS_1"/>
    <property type="match status" value="1"/>
</dbReference>
<keyword evidence="5 6" id="KW-0472">Membrane</keyword>
<name>A0AAV8WPD3_9CUCU</name>
<gene>
    <name evidence="8" type="ORF">NQ314_019133</name>
</gene>
<proteinExistence type="predicted"/>
<protein>
    <recommendedName>
        <fullName evidence="7">Major facilitator superfamily (MFS) profile domain-containing protein</fullName>
    </recommendedName>
</protein>
<sequence length="135" mass="14738">MNAAHFEDAITATGFGKYNILLLLTLVPPALSQVFETAALSYVFPIAQCDLDLSLEDKGLLNAITFAGMLTSGFLWGYLSDTSGRRRVMVIGYFLCGFAAMIASSSQNSTMLITAKFFGGFMLVLIKHLLKIRLK</sequence>
<feature type="transmembrane region" description="Helical" evidence="6">
    <location>
        <begin position="111"/>
        <end position="130"/>
    </location>
</feature>
<organism evidence="8 9">
    <name type="scientific">Rhamnusium bicolor</name>
    <dbReference type="NCBI Taxonomy" id="1586634"/>
    <lineage>
        <taxon>Eukaryota</taxon>
        <taxon>Metazoa</taxon>
        <taxon>Ecdysozoa</taxon>
        <taxon>Arthropoda</taxon>
        <taxon>Hexapoda</taxon>
        <taxon>Insecta</taxon>
        <taxon>Pterygota</taxon>
        <taxon>Neoptera</taxon>
        <taxon>Endopterygota</taxon>
        <taxon>Coleoptera</taxon>
        <taxon>Polyphaga</taxon>
        <taxon>Cucujiformia</taxon>
        <taxon>Chrysomeloidea</taxon>
        <taxon>Cerambycidae</taxon>
        <taxon>Lepturinae</taxon>
        <taxon>Rhagiini</taxon>
        <taxon>Rhamnusium</taxon>
    </lineage>
</organism>
<dbReference type="AlphaFoldDB" id="A0AAV8WPD3"/>
<dbReference type="GO" id="GO:0016020">
    <property type="term" value="C:membrane"/>
    <property type="evidence" value="ECO:0007669"/>
    <property type="project" value="UniProtKB-SubCell"/>
</dbReference>
<dbReference type="PANTHER" id="PTHR23511:SF36">
    <property type="entry name" value="EG:BACR7A4.13 PROTEIN-RELATED"/>
    <property type="match status" value="1"/>
</dbReference>
<dbReference type="Gene3D" id="1.20.1250.20">
    <property type="entry name" value="MFS general substrate transporter like domains"/>
    <property type="match status" value="1"/>
</dbReference>
<accession>A0AAV8WPD3</accession>
<evidence type="ECO:0000313" key="9">
    <source>
        <dbReference type="Proteomes" id="UP001162156"/>
    </source>
</evidence>
<evidence type="ECO:0000259" key="7">
    <source>
        <dbReference type="PROSITE" id="PS50850"/>
    </source>
</evidence>
<dbReference type="InterPro" id="IPR020846">
    <property type="entry name" value="MFS_dom"/>
</dbReference>
<evidence type="ECO:0000256" key="1">
    <source>
        <dbReference type="ARBA" id="ARBA00004141"/>
    </source>
</evidence>
<dbReference type="SUPFAM" id="SSF103473">
    <property type="entry name" value="MFS general substrate transporter"/>
    <property type="match status" value="1"/>
</dbReference>
<evidence type="ECO:0000256" key="3">
    <source>
        <dbReference type="ARBA" id="ARBA00022692"/>
    </source>
</evidence>
<dbReference type="GO" id="GO:0022857">
    <property type="term" value="F:transmembrane transporter activity"/>
    <property type="evidence" value="ECO:0007669"/>
    <property type="project" value="InterPro"/>
</dbReference>
<dbReference type="PANTHER" id="PTHR23511">
    <property type="entry name" value="SYNAPTIC VESICLE GLYCOPROTEIN 2"/>
    <property type="match status" value="1"/>
</dbReference>
<feature type="transmembrane region" description="Helical" evidence="6">
    <location>
        <begin position="60"/>
        <end position="79"/>
    </location>
</feature>
<comment type="subcellular location">
    <subcellularLocation>
        <location evidence="1">Membrane</location>
        <topology evidence="1">Multi-pass membrane protein</topology>
    </subcellularLocation>
</comment>
<keyword evidence="3 6" id="KW-0812">Transmembrane</keyword>
<dbReference type="EMBL" id="JANEYF010005402">
    <property type="protein sequence ID" value="KAJ8928321.1"/>
    <property type="molecule type" value="Genomic_DNA"/>
</dbReference>
<evidence type="ECO:0000256" key="5">
    <source>
        <dbReference type="ARBA" id="ARBA00023136"/>
    </source>
</evidence>
<keyword evidence="2" id="KW-0813">Transport</keyword>
<keyword evidence="9" id="KW-1185">Reference proteome</keyword>
<dbReference type="Proteomes" id="UP001162156">
    <property type="component" value="Unassembled WGS sequence"/>
</dbReference>
<evidence type="ECO:0000313" key="8">
    <source>
        <dbReference type="EMBL" id="KAJ8928321.1"/>
    </source>
</evidence>
<evidence type="ECO:0000256" key="4">
    <source>
        <dbReference type="ARBA" id="ARBA00022989"/>
    </source>
</evidence>
<reference evidence="8" key="1">
    <citation type="journal article" date="2023" name="Insect Mol. Biol.">
        <title>Genome sequencing provides insights into the evolution of gene families encoding plant cell wall-degrading enzymes in longhorned beetles.</title>
        <authorList>
            <person name="Shin N.R."/>
            <person name="Okamura Y."/>
            <person name="Kirsch R."/>
            <person name="Pauchet Y."/>
        </authorList>
    </citation>
    <scope>NUCLEOTIDE SEQUENCE</scope>
    <source>
        <strain evidence="8">RBIC_L_NR</strain>
    </source>
</reference>
<dbReference type="PROSITE" id="PS50850">
    <property type="entry name" value="MFS"/>
    <property type="match status" value="1"/>
</dbReference>
<evidence type="ECO:0000256" key="2">
    <source>
        <dbReference type="ARBA" id="ARBA00022448"/>
    </source>
</evidence>